<organism evidence="2">
    <name type="scientific">Anopheles darlingi</name>
    <name type="common">Mosquito</name>
    <dbReference type="NCBI Taxonomy" id="43151"/>
    <lineage>
        <taxon>Eukaryota</taxon>
        <taxon>Metazoa</taxon>
        <taxon>Ecdysozoa</taxon>
        <taxon>Arthropoda</taxon>
        <taxon>Hexapoda</taxon>
        <taxon>Insecta</taxon>
        <taxon>Pterygota</taxon>
        <taxon>Neoptera</taxon>
        <taxon>Endopterygota</taxon>
        <taxon>Diptera</taxon>
        <taxon>Nematocera</taxon>
        <taxon>Culicoidea</taxon>
        <taxon>Culicidae</taxon>
        <taxon>Anophelinae</taxon>
        <taxon>Anopheles</taxon>
    </lineage>
</organism>
<dbReference type="AlphaFoldDB" id="A0A2M4DAU5"/>
<accession>A0A2M4DAU5</accession>
<proteinExistence type="predicted"/>
<name>A0A2M4DAU5_ANODA</name>
<reference evidence="2" key="1">
    <citation type="submission" date="2018-01" db="EMBL/GenBank/DDBJ databases">
        <title>An insight into the sialome of Amazonian anophelines.</title>
        <authorList>
            <person name="Ribeiro J.M."/>
            <person name="Scarpassa V."/>
            <person name="Calvo E."/>
        </authorList>
    </citation>
    <scope>NUCLEOTIDE SEQUENCE</scope>
</reference>
<dbReference type="EMBL" id="GGFL01010522">
    <property type="protein sequence ID" value="MBW74700.1"/>
    <property type="molecule type" value="Transcribed_RNA"/>
</dbReference>
<sequence>MSLRTWCCMHALLLLQGGRPFALVTDVICRTTRTFRRLTQRAARQRFLNFCVSHGKGCLKMWWQRRRKGERGSEESICFLGQAKTRCSSFGFGGQFP</sequence>
<evidence type="ECO:0000256" key="1">
    <source>
        <dbReference type="SAM" id="SignalP"/>
    </source>
</evidence>
<keyword evidence="1" id="KW-0732">Signal</keyword>
<feature type="signal peptide" evidence="1">
    <location>
        <begin position="1"/>
        <end position="20"/>
    </location>
</feature>
<protein>
    <submittedName>
        <fullName evidence="2">Putative secreted protein</fullName>
    </submittedName>
</protein>
<feature type="chain" id="PRO_5014720941" evidence="1">
    <location>
        <begin position="21"/>
        <end position="97"/>
    </location>
</feature>
<evidence type="ECO:0000313" key="2">
    <source>
        <dbReference type="EMBL" id="MBW74700.1"/>
    </source>
</evidence>